<dbReference type="Pfam" id="PF01117">
    <property type="entry name" value="Aerolysin"/>
    <property type="match status" value="1"/>
</dbReference>
<dbReference type="InterPro" id="IPR005830">
    <property type="entry name" value="Aerolysn"/>
</dbReference>
<protein>
    <submittedName>
        <fullName evidence="15">Aerolysin/Pertussis toxin (APT) domain/Aerolysin toxin</fullName>
    </submittedName>
</protein>
<dbReference type="GO" id="GO:0090729">
    <property type="term" value="F:toxin activity"/>
    <property type="evidence" value="ECO:0007669"/>
    <property type="project" value="UniProtKB-KW"/>
</dbReference>
<keyword evidence="7 13" id="KW-0732">Signal</keyword>
<evidence type="ECO:0000256" key="1">
    <source>
        <dbReference type="ARBA" id="ARBA00004165"/>
    </source>
</evidence>
<keyword evidence="5" id="KW-0964">Secreted</keyword>
<dbReference type="RefSeq" id="WP_077752031.1">
    <property type="nucleotide sequence ID" value="NZ_CP014782.1"/>
</dbReference>
<dbReference type="Gene3D" id="2.170.15.10">
    <property type="entry name" value="Proaerolysin, chain A, domain 3"/>
    <property type="match status" value="1"/>
</dbReference>
<evidence type="ECO:0000256" key="3">
    <source>
        <dbReference type="ARBA" id="ARBA00009831"/>
    </source>
</evidence>
<comment type="similarity">
    <text evidence="3">Belongs to the aerolysin family.</text>
</comment>
<evidence type="ECO:0000256" key="10">
    <source>
        <dbReference type="ARBA" id="ARBA00023136"/>
    </source>
</evidence>
<dbReference type="SUPFAM" id="SSF56436">
    <property type="entry name" value="C-type lectin-like"/>
    <property type="match status" value="1"/>
</dbReference>
<dbReference type="CDD" id="cd20218">
    <property type="entry name" value="PFM_aerolysin"/>
    <property type="match status" value="1"/>
</dbReference>
<dbReference type="GO" id="GO:0005576">
    <property type="term" value="C:extracellular region"/>
    <property type="evidence" value="ECO:0007669"/>
    <property type="project" value="UniProtKB-SubCell"/>
</dbReference>
<evidence type="ECO:0000259" key="14">
    <source>
        <dbReference type="SMART" id="SM00999"/>
    </source>
</evidence>
<dbReference type="AlphaFoldDB" id="A0A1S6HMP2"/>
<evidence type="ECO:0000256" key="8">
    <source>
        <dbReference type="ARBA" id="ARBA00022870"/>
    </source>
</evidence>
<evidence type="ECO:0000256" key="6">
    <source>
        <dbReference type="ARBA" id="ARBA00022656"/>
    </source>
</evidence>
<evidence type="ECO:0000256" key="11">
    <source>
        <dbReference type="ARBA" id="ARBA00023157"/>
    </source>
</evidence>
<dbReference type="Gene3D" id="3.30.412.10">
    <property type="entry name" value="Proaerolysin, chain A, domain 2"/>
    <property type="match status" value="1"/>
</dbReference>
<organism evidence="15 16">
    <name type="scientific">Shewanella psychrophila</name>
    <dbReference type="NCBI Taxonomy" id="225848"/>
    <lineage>
        <taxon>Bacteria</taxon>
        <taxon>Pseudomonadati</taxon>
        <taxon>Pseudomonadota</taxon>
        <taxon>Gammaproteobacteria</taxon>
        <taxon>Alteromonadales</taxon>
        <taxon>Shewanellaceae</taxon>
        <taxon>Shewanella</taxon>
    </lineage>
</organism>
<dbReference type="InterPro" id="IPR016187">
    <property type="entry name" value="CTDL_fold"/>
</dbReference>
<dbReference type="EMBL" id="CP014782">
    <property type="protein sequence ID" value="AQS36772.1"/>
    <property type="molecule type" value="Genomic_DNA"/>
</dbReference>
<evidence type="ECO:0000256" key="9">
    <source>
        <dbReference type="ARBA" id="ARBA00023026"/>
    </source>
</evidence>
<evidence type="ECO:0000256" key="13">
    <source>
        <dbReference type="SAM" id="SignalP"/>
    </source>
</evidence>
<keyword evidence="8" id="KW-1043">Host membrane</keyword>
<dbReference type="KEGG" id="spsw:Sps_01607"/>
<dbReference type="PROSITE" id="PS51257">
    <property type="entry name" value="PROKAR_LIPOPROTEIN"/>
    <property type="match status" value="1"/>
</dbReference>
<dbReference type="InterPro" id="IPR005138">
    <property type="entry name" value="APT_dom"/>
</dbReference>
<evidence type="ECO:0000256" key="5">
    <source>
        <dbReference type="ARBA" id="ARBA00022525"/>
    </source>
</evidence>
<dbReference type="InterPro" id="IPR037015">
    <property type="entry name" value="APT_N_sf"/>
</dbReference>
<dbReference type="PRINTS" id="PR00754">
    <property type="entry name" value="AEROLYSIN"/>
</dbReference>
<proteinExistence type="inferred from homology"/>
<name>A0A1S6HMP2_9GAMM</name>
<keyword evidence="4" id="KW-1032">Host cell membrane</keyword>
<reference evidence="15 16" key="1">
    <citation type="submission" date="2016-03" db="EMBL/GenBank/DDBJ databases">
        <title>Complete genome sequence of Shewanella psychrophila WP2, a deep sea bacterium isolated from west Pacific sediment.</title>
        <authorList>
            <person name="Xu G."/>
            <person name="Jian H."/>
        </authorList>
    </citation>
    <scope>NUCLEOTIDE SEQUENCE [LARGE SCALE GENOMIC DNA]</scope>
    <source>
        <strain evidence="15 16">WP2</strain>
    </source>
</reference>
<dbReference type="Proteomes" id="UP000189545">
    <property type="component" value="Chromosome"/>
</dbReference>
<dbReference type="Pfam" id="PF03440">
    <property type="entry name" value="APT"/>
    <property type="match status" value="1"/>
</dbReference>
<comment type="subcellular location">
    <subcellularLocation>
        <location evidence="1">Host cell membrane</location>
    </subcellularLocation>
    <subcellularLocation>
        <location evidence="2">Secreted</location>
    </subcellularLocation>
</comment>
<evidence type="ECO:0000256" key="12">
    <source>
        <dbReference type="ARBA" id="ARBA00026029"/>
    </source>
</evidence>
<dbReference type="Gene3D" id="3.10.40.10">
    <property type="entry name" value="Aerolysin/Pertussis toxin (APT), N-terminal domain"/>
    <property type="match status" value="1"/>
</dbReference>
<evidence type="ECO:0000256" key="2">
    <source>
        <dbReference type="ARBA" id="ARBA00004613"/>
    </source>
</evidence>
<gene>
    <name evidence="15" type="ORF">Sps_01607</name>
</gene>
<accession>A0A1S6HMP2</accession>
<keyword evidence="11" id="KW-1015">Disulfide bond</keyword>
<sequence>MKISSSISTLFLSMACLPFLVSANTPEPIYPDQLKLFNLGSEICGEGYRTVTRDEAQSAKSAIVAKMGKWQISGLADKWVIMGPGYYGEIKPGTANNTWCYPKNSDIDAIPVLSTRAIPSGDEVDVQWRLVHDQNYFVQPASYLAHFLGYAWVGGNHSNYVGEDMDIVREGDSWRIQGNNQGSCSGYRCGEKTSIRVSNFAYTLDHTGFSHGEITESGKQLIKTITANAVNHEDTPQQVVVTLRYDTASNWSKTDTYGLSEKVTTKNKFKWPLVGETEISIEIAANQSWSSQTGGSENNGVSVEARPMVPANSTTPIRIAIYKSSISYPYQFDADISYDLTLNGFLRWGGNAWHTHPENRPTKSHTFTIGRWKDNASSISYQWDKRYIPGEIKWWDWSWTIDEYGLSTMKNTLGRVLRPIKSSVTGDFYAENQFAGDIEIGYPKTRQLDSSRSGGQGVELKDINFSADEMDLLGFENVELTVNPVVQP</sequence>
<dbReference type="InterPro" id="IPR055267">
    <property type="entry name" value="Aerolysin-like_C"/>
</dbReference>
<keyword evidence="6" id="KW-0800">Toxin</keyword>
<keyword evidence="16" id="KW-1185">Reference proteome</keyword>
<feature type="signal peptide" evidence="13">
    <location>
        <begin position="1"/>
        <end position="23"/>
    </location>
</feature>
<dbReference type="InterPro" id="IPR005831">
    <property type="entry name" value="Aerolysin/haemolysin_CS"/>
</dbReference>
<keyword evidence="10" id="KW-0472">Membrane</keyword>
<dbReference type="SMART" id="SM00999">
    <property type="entry name" value="Aerolysin"/>
    <property type="match status" value="1"/>
</dbReference>
<feature type="domain" description="Aerolysin-like C-terminal" evidence="14">
    <location>
        <begin position="121"/>
        <end position="472"/>
    </location>
</feature>
<evidence type="ECO:0000256" key="4">
    <source>
        <dbReference type="ARBA" id="ARBA00022511"/>
    </source>
</evidence>
<keyword evidence="9" id="KW-0843">Virulence</keyword>
<dbReference type="GO" id="GO:0020002">
    <property type="term" value="C:host cell plasma membrane"/>
    <property type="evidence" value="ECO:0007669"/>
    <property type="project" value="UniProtKB-SubCell"/>
</dbReference>
<dbReference type="SUPFAM" id="SSF56973">
    <property type="entry name" value="Aerolisin/ETX pore-forming domain"/>
    <property type="match status" value="1"/>
</dbReference>
<evidence type="ECO:0000313" key="15">
    <source>
        <dbReference type="EMBL" id="AQS36772.1"/>
    </source>
</evidence>
<comment type="subunit">
    <text evidence="12">Homodimer in solution; homoheptamer in the host membrane. After binding to GPI-anchored proteins in target membranes and proteolytic removal of the C-terminal propeptide, the protein assembles into a heptameric pre-pore complex. A further conformation change leads to insertion into the host membrane.</text>
</comment>
<feature type="chain" id="PRO_5012820055" evidence="13">
    <location>
        <begin position="24"/>
        <end position="488"/>
    </location>
</feature>
<evidence type="ECO:0000313" key="16">
    <source>
        <dbReference type="Proteomes" id="UP000189545"/>
    </source>
</evidence>
<dbReference type="PROSITE" id="PS00274">
    <property type="entry name" value="AEROLYSIN"/>
    <property type="match status" value="1"/>
</dbReference>
<evidence type="ECO:0000256" key="7">
    <source>
        <dbReference type="ARBA" id="ARBA00022729"/>
    </source>
</evidence>